<organism evidence="1">
    <name type="scientific">Cyanobacterium aponinum AL20115</name>
    <dbReference type="NCBI Taxonomy" id="3090662"/>
    <lineage>
        <taxon>Bacteria</taxon>
        <taxon>Bacillati</taxon>
        <taxon>Cyanobacteriota</taxon>
        <taxon>Cyanophyceae</taxon>
        <taxon>Oscillatoriophycideae</taxon>
        <taxon>Chroococcales</taxon>
        <taxon>Geminocystaceae</taxon>
        <taxon>Cyanobacterium</taxon>
    </lineage>
</organism>
<dbReference type="Pfam" id="PF07386">
    <property type="entry name" value="DUF1499"/>
    <property type="match status" value="1"/>
</dbReference>
<dbReference type="PANTHER" id="PTHR34801">
    <property type="entry name" value="EXPRESSED PROTEIN"/>
    <property type="match status" value="1"/>
</dbReference>
<reference evidence="1" key="1">
    <citation type="submission" date="2023-11" db="EMBL/GenBank/DDBJ databases">
        <title>Genome sequence of Cyanobacterium aponinum BCRC AL20115.</title>
        <authorList>
            <person name="Chang H.-Y."/>
            <person name="Lin K.-M."/>
            <person name="Hsueh H.-T."/>
            <person name="Chu H.-A."/>
            <person name="Kuo C.-H."/>
        </authorList>
    </citation>
    <scope>NUCLEOTIDE SEQUENCE</scope>
    <source>
        <strain evidence="1">AL20115</strain>
    </source>
</reference>
<name>A0AAF0Z8L5_9CHRO</name>
<dbReference type="AlphaFoldDB" id="A0AAF0Z8L5"/>
<evidence type="ECO:0000313" key="1">
    <source>
        <dbReference type="EMBL" id="WPF88306.1"/>
    </source>
</evidence>
<protein>
    <submittedName>
        <fullName evidence="1">DUF1499 domain-containing protein</fullName>
    </submittedName>
</protein>
<dbReference type="PANTHER" id="PTHR34801:SF6">
    <property type="entry name" value="SLL1620 PROTEIN"/>
    <property type="match status" value="1"/>
</dbReference>
<dbReference type="EMBL" id="CP138348">
    <property type="protein sequence ID" value="WPF88306.1"/>
    <property type="molecule type" value="Genomic_DNA"/>
</dbReference>
<sequence length="166" mass="18806">MSALISFFCSVIIALSLLFPLSWEKPAMASIFHFEGSVPTDLGVTDGKLKQCPPSPNCVVSQTEDETHYIKPLKYNSDRTSAYNNFLKILSVVPDTVIVEKTDDYIRTESRSKIMGFVDDAEFYFPEDEKVVQWRSASRLGESDLGVNRRRLEQIRLAFSDLTVNN</sequence>
<gene>
    <name evidence="1" type="ORF">SAY89_16140</name>
</gene>
<proteinExistence type="predicted"/>
<dbReference type="InterPro" id="IPR010865">
    <property type="entry name" value="DUF1499"/>
</dbReference>
<accession>A0AAF0Z8L5</accession>
<dbReference type="PIRSF" id="PIRSF026426">
    <property type="entry name" value="DUF1499"/>
    <property type="match status" value="1"/>
</dbReference>
<dbReference type="RefSeq" id="WP_099435314.1">
    <property type="nucleotide sequence ID" value="NZ_CP138348.1"/>
</dbReference>